<evidence type="ECO:0000313" key="3">
    <source>
        <dbReference type="Proteomes" id="UP000622475"/>
    </source>
</evidence>
<evidence type="ECO:0000259" key="1">
    <source>
        <dbReference type="Pfam" id="PF19780"/>
    </source>
</evidence>
<sequence>MKRLLLAAAAKCLSFTTQVQQDAFKPLHQLAGGTWKMKTARGYTCEQRTKVTDTELSSKGFNIRGTDTVPTESVKIKINNGTICYIPIVKGQNGGKPVEFKLTSSANNVYQFSNPGHDYPQVIAYELVSKDSINAWIEGDMNGQKRRIDFHYKREK</sequence>
<feature type="domain" description="DUF6265" evidence="1">
    <location>
        <begin position="33"/>
        <end position="138"/>
    </location>
</feature>
<name>A0A929L409_9SPHI</name>
<dbReference type="Proteomes" id="UP000622475">
    <property type="component" value="Unassembled WGS sequence"/>
</dbReference>
<accession>A0A929L409</accession>
<dbReference type="AlphaFoldDB" id="A0A929L409"/>
<dbReference type="EMBL" id="JADFFL010000004">
    <property type="protein sequence ID" value="MBE9662821.1"/>
    <property type="molecule type" value="Genomic_DNA"/>
</dbReference>
<evidence type="ECO:0000313" key="2">
    <source>
        <dbReference type="EMBL" id="MBE9662821.1"/>
    </source>
</evidence>
<comment type="caution">
    <text evidence="2">The sequence shown here is derived from an EMBL/GenBank/DDBJ whole genome shotgun (WGS) entry which is preliminary data.</text>
</comment>
<organism evidence="2 3">
    <name type="scientific">Mucilaginibacter myungsuensis</name>
    <dbReference type="NCBI Taxonomy" id="649104"/>
    <lineage>
        <taxon>Bacteria</taxon>
        <taxon>Pseudomonadati</taxon>
        <taxon>Bacteroidota</taxon>
        <taxon>Sphingobacteriia</taxon>
        <taxon>Sphingobacteriales</taxon>
        <taxon>Sphingobacteriaceae</taxon>
        <taxon>Mucilaginibacter</taxon>
    </lineage>
</organism>
<reference evidence="2" key="1">
    <citation type="submission" date="2020-10" db="EMBL/GenBank/DDBJ databases">
        <title>Mucilaginibacter mali sp. nov., isolated from rhizosphere soil of apple orchard.</title>
        <authorList>
            <person name="Lee J.-S."/>
            <person name="Kim H.S."/>
            <person name="Kim J.-S."/>
        </authorList>
    </citation>
    <scope>NUCLEOTIDE SEQUENCE</scope>
    <source>
        <strain evidence="2">KCTC 22746</strain>
    </source>
</reference>
<dbReference type="Pfam" id="PF19780">
    <property type="entry name" value="DUF6265"/>
    <property type="match status" value="1"/>
</dbReference>
<dbReference type="RefSeq" id="WP_194112044.1">
    <property type="nucleotide sequence ID" value="NZ_JADFFL010000004.1"/>
</dbReference>
<proteinExistence type="predicted"/>
<dbReference type="InterPro" id="IPR046232">
    <property type="entry name" value="DUF6265"/>
</dbReference>
<keyword evidence="3" id="KW-1185">Reference proteome</keyword>
<protein>
    <recommendedName>
        <fullName evidence="1">DUF6265 domain-containing protein</fullName>
    </recommendedName>
</protein>
<gene>
    <name evidence="2" type="ORF">IRJ16_13080</name>
</gene>